<keyword evidence="5" id="KW-1185">Reference proteome</keyword>
<dbReference type="Pfam" id="PF13857">
    <property type="entry name" value="Ank_5"/>
    <property type="match status" value="1"/>
</dbReference>
<dbReference type="InterPro" id="IPR036770">
    <property type="entry name" value="Ankyrin_rpt-contain_sf"/>
</dbReference>
<dbReference type="PROSITE" id="PS50088">
    <property type="entry name" value="ANK_REPEAT"/>
    <property type="match status" value="1"/>
</dbReference>
<gene>
    <name evidence="4" type="ORF">QNI22_11300</name>
</gene>
<dbReference type="RefSeq" id="WP_314510732.1">
    <property type="nucleotide sequence ID" value="NZ_JASJOU010000003.1"/>
</dbReference>
<name>A0AAE3UDH6_9BACT</name>
<dbReference type="Proteomes" id="UP001232063">
    <property type="component" value="Unassembled WGS sequence"/>
</dbReference>
<keyword evidence="2 3" id="KW-0040">ANK repeat</keyword>
<reference evidence="4" key="1">
    <citation type="submission" date="2023-05" db="EMBL/GenBank/DDBJ databases">
        <authorList>
            <person name="Zhang X."/>
        </authorList>
    </citation>
    <scope>NUCLEOTIDE SEQUENCE</scope>
    <source>
        <strain evidence="4">BD1B2-1</strain>
    </source>
</reference>
<sequence length="349" mass="38839">MAKKRKTLPKNFEELLSTGDLQALKAVFTTCEPDARGGYAKATALDFDNCPHELAVWLVQQGAYLQATDTWGNTPLHNRSRSVHGNIKSLLTLGAYVHAKNNHKDTPLHTAASAHNVENTELLLAYGAYIHALNSDGNTPLEQALQMCRNAYIVNTVKLAKIYLQAGVQITPKMKGFVHAIGKQFEFYRAGFNQEYVEEVSAALEELYQLFDVEPVAKRILHDGKSPITTTTQTWQQQHTELWNLLVPSSGPAATLQGEVIRITGRIANEVQGNGGINWDSEYKKMADAFLAFIKEGNPLSSSEIVEAQELVRKIKRRSGDTSRLCELGVQWVTNNPLPLILSHVEYNR</sequence>
<accession>A0AAE3UDH6</accession>
<evidence type="ECO:0000256" key="1">
    <source>
        <dbReference type="ARBA" id="ARBA00022737"/>
    </source>
</evidence>
<dbReference type="SUPFAM" id="SSF48403">
    <property type="entry name" value="Ankyrin repeat"/>
    <property type="match status" value="1"/>
</dbReference>
<comment type="caution">
    <text evidence="4">The sequence shown here is derived from an EMBL/GenBank/DDBJ whole genome shotgun (WGS) entry which is preliminary data.</text>
</comment>
<organism evidence="4 5">
    <name type="scientific">Xanthocytophaga agilis</name>
    <dbReference type="NCBI Taxonomy" id="3048010"/>
    <lineage>
        <taxon>Bacteria</taxon>
        <taxon>Pseudomonadati</taxon>
        <taxon>Bacteroidota</taxon>
        <taxon>Cytophagia</taxon>
        <taxon>Cytophagales</taxon>
        <taxon>Rhodocytophagaceae</taxon>
        <taxon>Xanthocytophaga</taxon>
    </lineage>
</organism>
<dbReference type="AlphaFoldDB" id="A0AAE3UDH6"/>
<evidence type="ECO:0000256" key="3">
    <source>
        <dbReference type="PROSITE-ProRule" id="PRU00023"/>
    </source>
</evidence>
<proteinExistence type="predicted"/>
<evidence type="ECO:0000256" key="2">
    <source>
        <dbReference type="ARBA" id="ARBA00023043"/>
    </source>
</evidence>
<evidence type="ECO:0000313" key="4">
    <source>
        <dbReference type="EMBL" id="MDJ1501240.1"/>
    </source>
</evidence>
<dbReference type="InterPro" id="IPR002110">
    <property type="entry name" value="Ankyrin_rpt"/>
</dbReference>
<dbReference type="Gene3D" id="1.25.40.20">
    <property type="entry name" value="Ankyrin repeat-containing domain"/>
    <property type="match status" value="1"/>
</dbReference>
<dbReference type="EMBL" id="JASJOU010000003">
    <property type="protein sequence ID" value="MDJ1501240.1"/>
    <property type="molecule type" value="Genomic_DNA"/>
</dbReference>
<dbReference type="PANTHER" id="PTHR24171">
    <property type="entry name" value="ANKYRIN REPEAT DOMAIN-CONTAINING PROTEIN 39-RELATED"/>
    <property type="match status" value="1"/>
</dbReference>
<feature type="repeat" description="ANK" evidence="3">
    <location>
        <begin position="103"/>
        <end position="135"/>
    </location>
</feature>
<dbReference type="PROSITE" id="PS50297">
    <property type="entry name" value="ANK_REP_REGION"/>
    <property type="match status" value="1"/>
</dbReference>
<dbReference type="PANTHER" id="PTHR24171:SF9">
    <property type="entry name" value="ANKYRIN REPEAT DOMAIN-CONTAINING PROTEIN 39"/>
    <property type="match status" value="1"/>
</dbReference>
<protein>
    <submittedName>
        <fullName evidence="4">Ankyrin repeat domain-containing protein</fullName>
    </submittedName>
</protein>
<evidence type="ECO:0000313" key="5">
    <source>
        <dbReference type="Proteomes" id="UP001232063"/>
    </source>
</evidence>
<keyword evidence="1" id="KW-0677">Repeat</keyword>